<evidence type="ECO:0000313" key="1">
    <source>
        <dbReference type="EMBL" id="QDB73184.1"/>
    </source>
</evidence>
<reference evidence="1 2" key="1">
    <citation type="submission" date="2019-04" db="EMBL/GenBank/DDBJ databases">
        <authorList>
            <person name="Gao M."/>
            <person name="Bai C."/>
            <person name="Tong Y."/>
            <person name="Xu X."/>
        </authorList>
    </citation>
    <scope>NUCLEOTIDE SEQUENCE [LARGE SCALE GENOMIC DNA]</scope>
    <source>
        <strain evidence="1 2">Vibrio alginolyticus VA1</strain>
    </source>
</reference>
<dbReference type="GeneID" id="55616021"/>
<dbReference type="Proteomes" id="UP000318470">
    <property type="component" value="Segment"/>
</dbReference>
<dbReference type="RefSeq" id="YP_009845658.1">
    <property type="nucleotide sequence ID" value="NC_048765.1"/>
</dbReference>
<protein>
    <submittedName>
        <fullName evidence="1">Uncharacterized protein</fullName>
    </submittedName>
</protein>
<proteinExistence type="predicted"/>
<dbReference type="KEGG" id="vg:55616021"/>
<sequence length="98" mass="11225">MSLASFVNFFKKETAKTTYDAEIMVAPFPGLTMFKILLNGVPTLVASKNVNVEEFNYKRQLQVKFDMNDVVDKIKNYKEIGEPVMDVLLLRSIDKVVF</sequence>
<evidence type="ECO:0000313" key="2">
    <source>
        <dbReference type="Proteomes" id="UP000318470"/>
    </source>
</evidence>
<keyword evidence="2" id="KW-1185">Reference proteome</keyword>
<accession>A0A4Y5TUZ8</accession>
<dbReference type="EMBL" id="MK795384">
    <property type="protein sequence ID" value="QDB73184.1"/>
    <property type="molecule type" value="Genomic_DNA"/>
</dbReference>
<organism evidence="1 2">
    <name type="scientific">Vibrio phage VAP7</name>
    <dbReference type="NCBI Taxonomy" id="2584487"/>
    <lineage>
        <taxon>Viruses</taxon>
        <taxon>Duplodnaviria</taxon>
        <taxon>Heunggongvirae</taxon>
        <taxon>Uroviricota</taxon>
        <taxon>Caudoviricetes</taxon>
        <taxon>Pantevenvirales</taxon>
        <taxon>Ackermannviridae</taxon>
        <taxon>Vapseptimavirus</taxon>
        <taxon>Vapseptimavirus VAP7</taxon>
    </lineage>
</organism>
<name>A0A4Y5TUZ8_9CAUD</name>